<evidence type="ECO:0000313" key="1">
    <source>
        <dbReference type="EMBL" id="KUM47027.1"/>
    </source>
</evidence>
<dbReference type="EMBL" id="LKAM01000008">
    <property type="protein sequence ID" value="KUM47027.1"/>
    <property type="molecule type" value="Genomic_DNA"/>
</dbReference>
<dbReference type="AlphaFoldDB" id="A0A101LX93"/>
<reference evidence="1" key="1">
    <citation type="journal article" date="2015" name="Genome Biol. Evol.">
        <title>Organellar Genomes of White Spruce (Picea glauca): Assembly and Annotation.</title>
        <authorList>
            <person name="Jackman S.D."/>
            <person name="Warren R.L."/>
            <person name="Gibb E.A."/>
            <person name="Vandervalk B.P."/>
            <person name="Mohamadi H."/>
            <person name="Chu J."/>
            <person name="Raymond A."/>
            <person name="Pleasance S."/>
            <person name="Coope R."/>
            <person name="Wildung M.R."/>
            <person name="Ritland C.E."/>
            <person name="Bousquet J."/>
            <person name="Jones S.J."/>
            <person name="Bohlmann J."/>
            <person name="Birol I."/>
        </authorList>
    </citation>
    <scope>NUCLEOTIDE SEQUENCE [LARGE SCALE GENOMIC DNA]</scope>
    <source>
        <tissue evidence="1">Flushing bud</tissue>
    </source>
</reference>
<keyword evidence="1" id="KW-0496">Mitochondrion</keyword>
<name>A0A101LX93_PICGL</name>
<protein>
    <submittedName>
        <fullName evidence="1">Uncharacterized protein</fullName>
    </submittedName>
</protein>
<sequence length="84" mass="8944">MGLYSLVHIGVAVVHTQDEILRRSRIYLAQGPLPALDTEGGVSGPVKTEVDLIGRGHSFQVVGGRNIRSADTSTQFSVSDIIPS</sequence>
<proteinExistence type="predicted"/>
<comment type="caution">
    <text evidence="1">The sequence shown here is derived from an EMBL/GenBank/DDBJ whole genome shotgun (WGS) entry which is preliminary data.</text>
</comment>
<gene>
    <name evidence="1" type="ORF">ABT39_MTgene6031</name>
</gene>
<accession>A0A101LX93</accession>
<geneLocation type="mitochondrion" evidence="1"/>
<organism evidence="1">
    <name type="scientific">Picea glauca</name>
    <name type="common">White spruce</name>
    <name type="synonym">Pinus glauca</name>
    <dbReference type="NCBI Taxonomy" id="3330"/>
    <lineage>
        <taxon>Eukaryota</taxon>
        <taxon>Viridiplantae</taxon>
        <taxon>Streptophyta</taxon>
        <taxon>Embryophyta</taxon>
        <taxon>Tracheophyta</taxon>
        <taxon>Spermatophyta</taxon>
        <taxon>Pinopsida</taxon>
        <taxon>Pinidae</taxon>
        <taxon>Conifers I</taxon>
        <taxon>Pinales</taxon>
        <taxon>Pinaceae</taxon>
        <taxon>Picea</taxon>
    </lineage>
</organism>